<sequence>MLILETIERLAVTTLGHSSKDAVFQPELVIYNRRQMQGNEENQCIACVDVDGCHQDGKV</sequence>
<proteinExistence type="predicted"/>
<accession>A0A5S3WW12</accession>
<organism evidence="1 2">
    <name type="scientific">Pseudoalteromonas rubra</name>
    <dbReference type="NCBI Taxonomy" id="43658"/>
    <lineage>
        <taxon>Bacteria</taxon>
        <taxon>Pseudomonadati</taxon>
        <taxon>Pseudomonadota</taxon>
        <taxon>Gammaproteobacteria</taxon>
        <taxon>Alteromonadales</taxon>
        <taxon>Pseudoalteromonadaceae</taxon>
        <taxon>Pseudoalteromonas</taxon>
    </lineage>
</organism>
<evidence type="ECO:0000313" key="2">
    <source>
        <dbReference type="Proteomes" id="UP000306719"/>
    </source>
</evidence>
<dbReference type="EMBL" id="PNCJ01000027">
    <property type="protein sequence ID" value="TMP34758.1"/>
    <property type="molecule type" value="Genomic_DNA"/>
</dbReference>
<reference evidence="1 2" key="1">
    <citation type="submission" date="2018-01" db="EMBL/GenBank/DDBJ databases">
        <authorList>
            <person name="Paulsen S."/>
            <person name="Gram L.K."/>
        </authorList>
    </citation>
    <scope>NUCLEOTIDE SEQUENCE [LARGE SCALE GENOMIC DNA]</scope>
    <source>
        <strain evidence="1 2">S2599</strain>
    </source>
</reference>
<name>A0A5S3WW12_9GAMM</name>
<comment type="caution">
    <text evidence="1">The sequence shown here is derived from an EMBL/GenBank/DDBJ whole genome shotgun (WGS) entry which is preliminary data.</text>
</comment>
<dbReference type="Proteomes" id="UP000306719">
    <property type="component" value="Unassembled WGS sequence"/>
</dbReference>
<reference evidence="2" key="2">
    <citation type="submission" date="2019-06" db="EMBL/GenBank/DDBJ databases">
        <title>Co-occurence of chitin degradation, pigmentation and bioactivity in marine Pseudoalteromonas.</title>
        <authorList>
            <person name="Sonnenschein E.C."/>
            <person name="Bech P.K."/>
        </authorList>
    </citation>
    <scope>NUCLEOTIDE SEQUENCE [LARGE SCALE GENOMIC DNA]</scope>
    <source>
        <strain evidence="2">S2599</strain>
    </source>
</reference>
<dbReference type="AlphaFoldDB" id="A0A5S3WW12"/>
<evidence type="ECO:0000313" key="1">
    <source>
        <dbReference type="EMBL" id="TMP34758.1"/>
    </source>
</evidence>
<protein>
    <submittedName>
        <fullName evidence="1">Uncharacterized protein</fullName>
    </submittedName>
</protein>
<gene>
    <name evidence="1" type="ORF">CWB98_17325</name>
</gene>